<keyword evidence="5" id="KW-0170">Cobalt</keyword>
<dbReference type="Pfam" id="PF06368">
    <property type="entry name" value="Met_asp_mut_E"/>
    <property type="match status" value="1"/>
</dbReference>
<dbReference type="GO" id="GO:0050097">
    <property type="term" value="F:methylaspartate mutase activity"/>
    <property type="evidence" value="ECO:0007669"/>
    <property type="project" value="InterPro"/>
</dbReference>
<dbReference type="NCBIfam" id="NF002612">
    <property type="entry name" value="PRK02261.1"/>
    <property type="match status" value="1"/>
</dbReference>
<dbReference type="SUPFAM" id="SSF51703">
    <property type="entry name" value="Cobalamin (vitamin B12)-dependent enzymes"/>
    <property type="match status" value="1"/>
</dbReference>
<dbReference type="InterPro" id="IPR006158">
    <property type="entry name" value="Cobalamin-bd"/>
</dbReference>
<dbReference type="AlphaFoldDB" id="A0A1M5ZBX3"/>
<dbReference type="Gene3D" id="3.90.970.10">
    <property type="match status" value="1"/>
</dbReference>
<dbReference type="InterPro" id="IPR006396">
    <property type="entry name" value="Glu_mut_E"/>
</dbReference>
<keyword evidence="8" id="KW-1185">Reference proteome</keyword>
<dbReference type="GO" id="GO:0019670">
    <property type="term" value="P:anaerobic L-glutamate catabolic process"/>
    <property type="evidence" value="ECO:0007669"/>
    <property type="project" value="InterPro"/>
</dbReference>
<evidence type="ECO:0000313" key="7">
    <source>
        <dbReference type="EMBL" id="SHI21692.1"/>
    </source>
</evidence>
<evidence type="ECO:0000256" key="3">
    <source>
        <dbReference type="ARBA" id="ARBA00022723"/>
    </source>
</evidence>
<proteinExistence type="predicted"/>
<feature type="domain" description="B12-binding" evidence="6">
    <location>
        <begin position="502"/>
        <end position="639"/>
    </location>
</feature>
<dbReference type="RefSeq" id="WP_073082126.1">
    <property type="nucleotide sequence ID" value="NZ_FQXV01000016.1"/>
</dbReference>
<dbReference type="InterPro" id="IPR006394">
    <property type="entry name" value="GlmS"/>
</dbReference>
<dbReference type="Proteomes" id="UP000183995">
    <property type="component" value="Unassembled WGS sequence"/>
</dbReference>
<evidence type="ECO:0000256" key="4">
    <source>
        <dbReference type="ARBA" id="ARBA00023235"/>
    </source>
</evidence>
<keyword evidence="3" id="KW-0479">Metal-binding</keyword>
<dbReference type="STRING" id="1123282.SAMN02745823_03510"/>
<organism evidence="7 8">
    <name type="scientific">Sporobacter termitidis DSM 10068</name>
    <dbReference type="NCBI Taxonomy" id="1123282"/>
    <lineage>
        <taxon>Bacteria</taxon>
        <taxon>Bacillati</taxon>
        <taxon>Bacillota</taxon>
        <taxon>Clostridia</taxon>
        <taxon>Eubacteriales</taxon>
        <taxon>Oscillospiraceae</taxon>
        <taxon>Sporobacter</taxon>
    </lineage>
</organism>
<keyword evidence="2" id="KW-0846">Cobalamin</keyword>
<reference evidence="7 8" key="1">
    <citation type="submission" date="2016-11" db="EMBL/GenBank/DDBJ databases">
        <authorList>
            <person name="Jaros S."/>
            <person name="Januszkiewicz K."/>
            <person name="Wedrychowicz H."/>
        </authorList>
    </citation>
    <scope>NUCLEOTIDE SEQUENCE [LARGE SCALE GENOMIC DNA]</scope>
    <source>
        <strain evidence="7 8">DSM 10068</strain>
    </source>
</reference>
<name>A0A1M5ZBX3_9FIRM</name>
<evidence type="ECO:0000313" key="8">
    <source>
        <dbReference type="Proteomes" id="UP000183995"/>
    </source>
</evidence>
<dbReference type="InterPro" id="IPR014714">
    <property type="entry name" value="Glu_mut_E_C_dom_sf"/>
</dbReference>
<dbReference type="Gene3D" id="3.20.20.240">
    <property type="entry name" value="Methylmalonyl-CoA mutase"/>
    <property type="match status" value="1"/>
</dbReference>
<evidence type="ECO:0000256" key="1">
    <source>
        <dbReference type="ARBA" id="ARBA00001922"/>
    </source>
</evidence>
<dbReference type="OrthoDB" id="9763360at2"/>
<dbReference type="GO" id="GO:0031419">
    <property type="term" value="F:cobalamin binding"/>
    <property type="evidence" value="ECO:0007669"/>
    <property type="project" value="UniProtKB-KW"/>
</dbReference>
<dbReference type="InterPro" id="IPR016176">
    <property type="entry name" value="Cbl-dep_enz_cat"/>
</dbReference>
<dbReference type="Gene3D" id="3.40.50.280">
    <property type="entry name" value="Cobalamin-binding domain"/>
    <property type="match status" value="1"/>
</dbReference>
<dbReference type="SUPFAM" id="SSF52242">
    <property type="entry name" value="Cobalamin (vitamin B12)-binding domain"/>
    <property type="match status" value="1"/>
</dbReference>
<sequence length="639" mass="70343">MIRVKQQKIEDRTFAKMRAEQLAQWPTGREVDIDEAVEYHKKMPDSKNFTKALAKYKAEGKIGLFPRSGVPVVEDEIKLLQGLNAVGVRLFPFTTDSYTRNLQLDKAQRGLEESIRTGKNKINGYPIINHGVKTTRRVVESCEGAFDPRSSRVANSFVGEIAFASGMTAMPNSFFGWIGGYDKKATPEECIETAQYLGRLIGLYAEKGVIISTDTHGWLPNGVIPMYVNIATQIIEALISAGQGTKSIVPLMNFQGNIAQDVAEIRICEKLFRKYLDKFGFTDTIIPGVIGNQSSLFPFPQDLGNAFGYINFVAMEAAMTDLAACSVKTIDEALGVPSIESHMQTYASAGWIFNVVRQQKFMADTPAIAQEMRMTELAVSAILDKVLEMGEGDVAVGVVKAIEAGVLDSPFSINIYPRDLCMGARDLEGACRYIDYGNLPIPEEVRKYNDEKIREREKFEGVRLGFKGSMADFWCLSQGKIIGTFDKGGAAARDEKIEMRRVPTVVTGTCGVDAHVIGTKIISKALKEDGFNVVALGAQTPAEEFIKAAQETDADAMLITSLYGMAEMDLQGFRDKCVEAGIGDILLYIGGILGVGTRVFEEDEATFKKLGFDRVYPPESDVKQSIRDLCGDLKKRGRI</sequence>
<keyword evidence="4" id="KW-0413">Isomerase</keyword>
<accession>A0A1M5ZBX3</accession>
<dbReference type="PROSITE" id="PS51332">
    <property type="entry name" value="B12_BINDING"/>
    <property type="match status" value="1"/>
</dbReference>
<protein>
    <submittedName>
        <fullName evidence="7">Glutamate mutase subunit E /glutamate mutase subunit S</fullName>
    </submittedName>
</protein>
<dbReference type="InterPro" id="IPR036724">
    <property type="entry name" value="Cobalamin-bd_sf"/>
</dbReference>
<dbReference type="NCBIfam" id="TIGR01501">
    <property type="entry name" value="MthylAspMutase"/>
    <property type="match status" value="1"/>
</dbReference>
<dbReference type="Pfam" id="PF02310">
    <property type="entry name" value="B12-binding"/>
    <property type="match status" value="1"/>
</dbReference>
<dbReference type="EMBL" id="FQXV01000016">
    <property type="protein sequence ID" value="SHI21692.1"/>
    <property type="molecule type" value="Genomic_DNA"/>
</dbReference>
<evidence type="ECO:0000256" key="2">
    <source>
        <dbReference type="ARBA" id="ARBA00022628"/>
    </source>
</evidence>
<evidence type="ECO:0000259" key="6">
    <source>
        <dbReference type="PROSITE" id="PS51332"/>
    </source>
</evidence>
<dbReference type="GO" id="GO:0046872">
    <property type="term" value="F:metal ion binding"/>
    <property type="evidence" value="ECO:0007669"/>
    <property type="project" value="UniProtKB-KW"/>
</dbReference>
<gene>
    <name evidence="7" type="ORF">SAMN02745823_03510</name>
</gene>
<comment type="cofactor">
    <cofactor evidence="1">
        <name>adenosylcob(III)alamin</name>
        <dbReference type="ChEBI" id="CHEBI:18408"/>
    </cofactor>
</comment>
<evidence type="ECO:0000256" key="5">
    <source>
        <dbReference type="ARBA" id="ARBA00023285"/>
    </source>
</evidence>